<protein>
    <recommendedName>
        <fullName evidence="1">ABC transporter domain-containing protein</fullName>
    </recommendedName>
</protein>
<feature type="domain" description="ABC transporter" evidence="1">
    <location>
        <begin position="5"/>
        <end position="57"/>
    </location>
</feature>
<feature type="non-terminal residue" evidence="2">
    <location>
        <position position="84"/>
    </location>
</feature>
<dbReference type="InterPro" id="IPR027417">
    <property type="entry name" value="P-loop_NTPase"/>
</dbReference>
<dbReference type="Gene3D" id="3.40.50.300">
    <property type="entry name" value="P-loop containing nucleotide triphosphate hydrolases"/>
    <property type="match status" value="1"/>
</dbReference>
<evidence type="ECO:0000259" key="1">
    <source>
        <dbReference type="Pfam" id="PF00005"/>
    </source>
</evidence>
<gene>
    <name evidence="2" type="ORF">SEPCBS57363_006840</name>
</gene>
<dbReference type="Pfam" id="PF00005">
    <property type="entry name" value="ABC_tran"/>
    <property type="match status" value="1"/>
</dbReference>
<organism evidence="2 3">
    <name type="scientific">Sporothrix epigloea</name>
    <dbReference type="NCBI Taxonomy" id="1892477"/>
    <lineage>
        <taxon>Eukaryota</taxon>
        <taxon>Fungi</taxon>
        <taxon>Dikarya</taxon>
        <taxon>Ascomycota</taxon>
        <taxon>Pezizomycotina</taxon>
        <taxon>Sordariomycetes</taxon>
        <taxon>Sordariomycetidae</taxon>
        <taxon>Ophiostomatales</taxon>
        <taxon>Ophiostomataceae</taxon>
        <taxon>Sporothrix</taxon>
    </lineage>
</organism>
<accession>A0ABP0E879</accession>
<keyword evidence="3" id="KW-1185">Reference proteome</keyword>
<dbReference type="InterPro" id="IPR003439">
    <property type="entry name" value="ABC_transporter-like_ATP-bd"/>
</dbReference>
<proteinExistence type="predicted"/>
<sequence length="84" mass="9445">MDAEERKEKVARMLQRMNLQHRADHYPKQLSGGQQQRVAIARALINKPQLILADEPTGNLDSANGNNVMEMLSDLNDEGTTILM</sequence>
<dbReference type="EMBL" id="CAWUOM010000508">
    <property type="protein sequence ID" value="CAK7275686.1"/>
    <property type="molecule type" value="Genomic_DNA"/>
</dbReference>
<evidence type="ECO:0000313" key="2">
    <source>
        <dbReference type="EMBL" id="CAK7275686.1"/>
    </source>
</evidence>
<dbReference type="SUPFAM" id="SSF52540">
    <property type="entry name" value="P-loop containing nucleoside triphosphate hydrolases"/>
    <property type="match status" value="1"/>
</dbReference>
<reference evidence="2 3" key="1">
    <citation type="submission" date="2024-01" db="EMBL/GenBank/DDBJ databases">
        <authorList>
            <person name="Allen C."/>
            <person name="Tagirdzhanova G."/>
        </authorList>
    </citation>
    <scope>NUCLEOTIDE SEQUENCE [LARGE SCALE GENOMIC DNA]</scope>
    <source>
        <strain evidence="2 3">CBS 573.63</strain>
    </source>
</reference>
<evidence type="ECO:0000313" key="3">
    <source>
        <dbReference type="Proteomes" id="UP001642501"/>
    </source>
</evidence>
<name>A0ABP0E879_9PEZI</name>
<dbReference type="PANTHER" id="PTHR24220:SF648">
    <property type="entry name" value="ABC TRANSPORTER ATP-BINDING PROTEIN YTRE"/>
    <property type="match status" value="1"/>
</dbReference>
<comment type="caution">
    <text evidence="2">The sequence shown here is derived from an EMBL/GenBank/DDBJ whole genome shotgun (WGS) entry which is preliminary data.</text>
</comment>
<dbReference type="InterPro" id="IPR015854">
    <property type="entry name" value="ABC_transpr_LolD-like"/>
</dbReference>
<dbReference type="Proteomes" id="UP001642501">
    <property type="component" value="Unassembled WGS sequence"/>
</dbReference>
<dbReference type="PANTHER" id="PTHR24220">
    <property type="entry name" value="IMPORT ATP-BINDING PROTEIN"/>
    <property type="match status" value="1"/>
</dbReference>